<reference evidence="1 2" key="1">
    <citation type="submission" date="2020-08" db="EMBL/GenBank/DDBJ databases">
        <title>Genomic Encyclopedia of Type Strains, Phase IV (KMG-IV): sequencing the most valuable type-strain genomes for metagenomic binning, comparative biology and taxonomic classification.</title>
        <authorList>
            <person name="Goeker M."/>
        </authorList>
    </citation>
    <scope>NUCLEOTIDE SEQUENCE [LARGE SCALE GENOMIC DNA]</scope>
    <source>
        <strain evidence="1 2">DSM 43350</strain>
    </source>
</reference>
<evidence type="ECO:0000313" key="2">
    <source>
        <dbReference type="Proteomes" id="UP000591537"/>
    </source>
</evidence>
<name>A0A7W9TDQ9_9ACTN</name>
<dbReference type="AlphaFoldDB" id="A0A7W9TDQ9"/>
<organism evidence="1 2">
    <name type="scientific">Streptomyces paradoxus</name>
    <dbReference type="NCBI Taxonomy" id="66375"/>
    <lineage>
        <taxon>Bacteria</taxon>
        <taxon>Bacillati</taxon>
        <taxon>Actinomycetota</taxon>
        <taxon>Actinomycetes</taxon>
        <taxon>Kitasatosporales</taxon>
        <taxon>Streptomycetaceae</taxon>
        <taxon>Streptomyces</taxon>
    </lineage>
</organism>
<sequence length="224" mass="24451">MIEELRSCDSIVVFDDLVGAEDLEGGNLGRPLSEQAAEVRAIAQSKPEWAGVTLDPDIERCGLRFPEIGSHWATAKGLPRLSGEFRLPMFYDALFAVPPSTAGHGSAAGAVDPAQLREIDGHPQSGSGLLAAVRVQPHTSPLEIWVSIPETGPRKTDLDYCGYLDALLITKGAYGWQFLFTDVSLADDPFHHVVSNMEVMLGLFPELFPEHDYAPLAERLEARR</sequence>
<keyword evidence="2" id="KW-1185">Reference proteome</keyword>
<dbReference type="RefSeq" id="WP_184562444.1">
    <property type="nucleotide sequence ID" value="NZ_BAAARS010000006.1"/>
</dbReference>
<evidence type="ECO:0000313" key="1">
    <source>
        <dbReference type="EMBL" id="MBB6078774.1"/>
    </source>
</evidence>
<dbReference type="Proteomes" id="UP000591537">
    <property type="component" value="Unassembled WGS sequence"/>
</dbReference>
<dbReference type="EMBL" id="JACHGV010000007">
    <property type="protein sequence ID" value="MBB6078774.1"/>
    <property type="molecule type" value="Genomic_DNA"/>
</dbReference>
<comment type="caution">
    <text evidence="1">The sequence shown here is derived from an EMBL/GenBank/DDBJ whole genome shotgun (WGS) entry which is preliminary data.</text>
</comment>
<gene>
    <name evidence="1" type="ORF">HNR57_004716</name>
</gene>
<proteinExistence type="predicted"/>
<protein>
    <submittedName>
        <fullName evidence="1">Uncharacterized protein</fullName>
    </submittedName>
</protein>
<accession>A0A7W9TDQ9</accession>